<protein>
    <submittedName>
        <fullName evidence="2">Uncharacterized protein</fullName>
    </submittedName>
</protein>
<dbReference type="EMBL" id="JAGTJJ010000003">
    <property type="protein sequence ID" value="MDC3980820.1"/>
    <property type="molecule type" value="Genomic_DNA"/>
</dbReference>
<evidence type="ECO:0000313" key="2">
    <source>
        <dbReference type="EMBL" id="MDC3980820.1"/>
    </source>
</evidence>
<name>A0A9X3X1J0_9BACT</name>
<dbReference type="AlphaFoldDB" id="A0A9X3X1J0"/>
<feature type="region of interest" description="Disordered" evidence="1">
    <location>
        <begin position="34"/>
        <end position="57"/>
    </location>
</feature>
<accession>A0A9X3X1J0</accession>
<keyword evidence="3" id="KW-1185">Reference proteome</keyword>
<comment type="caution">
    <text evidence="2">The sequence shown here is derived from an EMBL/GenBank/DDBJ whole genome shotgun (WGS) entry which is preliminary data.</text>
</comment>
<evidence type="ECO:0000313" key="3">
    <source>
        <dbReference type="Proteomes" id="UP001151081"/>
    </source>
</evidence>
<evidence type="ECO:0000256" key="1">
    <source>
        <dbReference type="SAM" id="MobiDB-lite"/>
    </source>
</evidence>
<dbReference type="Proteomes" id="UP001151081">
    <property type="component" value="Unassembled WGS sequence"/>
</dbReference>
<reference evidence="2 3" key="1">
    <citation type="submission" date="2021-04" db="EMBL/GenBank/DDBJ databases">
        <title>Genome analysis of Polyangium sp.</title>
        <authorList>
            <person name="Li Y."/>
            <person name="Wang J."/>
        </authorList>
    </citation>
    <scope>NUCLEOTIDE SEQUENCE [LARGE SCALE GENOMIC DNA]</scope>
    <source>
        <strain evidence="2 3">SDU14</strain>
    </source>
</reference>
<dbReference type="RefSeq" id="WP_272419443.1">
    <property type="nucleotide sequence ID" value="NZ_JAGTJJ010000003.1"/>
</dbReference>
<gene>
    <name evidence="2" type="ORF">KEG57_09955</name>
</gene>
<organism evidence="2 3">
    <name type="scientific">Polyangium jinanense</name>
    <dbReference type="NCBI Taxonomy" id="2829994"/>
    <lineage>
        <taxon>Bacteria</taxon>
        <taxon>Pseudomonadati</taxon>
        <taxon>Myxococcota</taxon>
        <taxon>Polyangia</taxon>
        <taxon>Polyangiales</taxon>
        <taxon>Polyangiaceae</taxon>
        <taxon>Polyangium</taxon>
    </lineage>
</organism>
<proteinExistence type="predicted"/>
<sequence>MSAAWPKMYRTMVPEDPSAKPAVPAVGTAANMLGVRVPPHPTPDVHPDSAGNVGPCGEGLSVAPSLAVLPQRLVPARLRDKRRGARGPDDLHVFRLGEASFRRAPVGGSLELQPTSDTHGVLQPLRQTSVAQYQLDLGATKTSWVDEG</sequence>